<dbReference type="EMBL" id="GBRH01221406">
    <property type="protein sequence ID" value="JAD76489.1"/>
    <property type="molecule type" value="Transcribed_RNA"/>
</dbReference>
<evidence type="ECO:0000313" key="2">
    <source>
        <dbReference type="EMBL" id="JAD76489.1"/>
    </source>
</evidence>
<keyword evidence="1" id="KW-0812">Transmembrane</keyword>
<protein>
    <submittedName>
        <fullName evidence="2">Uncharacterized protein</fullName>
    </submittedName>
</protein>
<sequence>MYSLEYLDILGHDSFCYFSFPLYFGGWLECFDPHIMEACLWLTTIGSILLVFVI</sequence>
<keyword evidence="1" id="KW-1133">Transmembrane helix</keyword>
<name>A0A0A9CJJ8_ARUDO</name>
<keyword evidence="1" id="KW-0472">Membrane</keyword>
<reference evidence="2" key="1">
    <citation type="submission" date="2014-09" db="EMBL/GenBank/DDBJ databases">
        <authorList>
            <person name="Magalhaes I.L.F."/>
            <person name="Oliveira U."/>
            <person name="Santos F.R."/>
            <person name="Vidigal T.H.D.A."/>
            <person name="Brescovit A.D."/>
            <person name="Santos A.J."/>
        </authorList>
    </citation>
    <scope>NUCLEOTIDE SEQUENCE</scope>
    <source>
        <tissue evidence="2">Shoot tissue taken approximately 20 cm above the soil surface</tissue>
    </source>
</reference>
<proteinExistence type="predicted"/>
<organism evidence="2">
    <name type="scientific">Arundo donax</name>
    <name type="common">Giant reed</name>
    <name type="synonym">Donax arundinaceus</name>
    <dbReference type="NCBI Taxonomy" id="35708"/>
    <lineage>
        <taxon>Eukaryota</taxon>
        <taxon>Viridiplantae</taxon>
        <taxon>Streptophyta</taxon>
        <taxon>Embryophyta</taxon>
        <taxon>Tracheophyta</taxon>
        <taxon>Spermatophyta</taxon>
        <taxon>Magnoliopsida</taxon>
        <taxon>Liliopsida</taxon>
        <taxon>Poales</taxon>
        <taxon>Poaceae</taxon>
        <taxon>PACMAD clade</taxon>
        <taxon>Arundinoideae</taxon>
        <taxon>Arundineae</taxon>
        <taxon>Arundo</taxon>
    </lineage>
</organism>
<reference evidence="2" key="2">
    <citation type="journal article" date="2015" name="Data Brief">
        <title>Shoot transcriptome of the giant reed, Arundo donax.</title>
        <authorList>
            <person name="Barrero R.A."/>
            <person name="Guerrero F.D."/>
            <person name="Moolhuijzen P."/>
            <person name="Goolsby J.A."/>
            <person name="Tidwell J."/>
            <person name="Bellgard S.E."/>
            <person name="Bellgard M.I."/>
        </authorList>
    </citation>
    <scope>NUCLEOTIDE SEQUENCE</scope>
    <source>
        <tissue evidence="2">Shoot tissue taken approximately 20 cm above the soil surface</tissue>
    </source>
</reference>
<accession>A0A0A9CJJ8</accession>
<feature type="transmembrane region" description="Helical" evidence="1">
    <location>
        <begin position="34"/>
        <end position="53"/>
    </location>
</feature>
<evidence type="ECO:0000256" key="1">
    <source>
        <dbReference type="SAM" id="Phobius"/>
    </source>
</evidence>
<dbReference type="AlphaFoldDB" id="A0A0A9CJJ8"/>